<reference evidence="2" key="1">
    <citation type="submission" date="2017-01" db="EMBL/GenBank/DDBJ databases">
        <title>Genome Analysis of Deinococcus marmoris KOPRI26562.</title>
        <authorList>
            <person name="Kim J.H."/>
            <person name="Oh H.-M."/>
        </authorList>
    </citation>
    <scope>NUCLEOTIDE SEQUENCE [LARGE SCALE GENOMIC DNA]</scope>
    <source>
        <strain evidence="2">PAMC 26633</strain>
    </source>
</reference>
<dbReference type="Proteomes" id="UP000214720">
    <property type="component" value="Unassembled WGS sequence"/>
</dbReference>
<dbReference type="AlphaFoldDB" id="A0A226X4Y7"/>
<comment type="caution">
    <text evidence="1">The sequence shown here is derived from an EMBL/GenBank/DDBJ whole genome shotgun (WGS) entry which is preliminary data.</text>
</comment>
<name>A0A226X4Y7_CABSO</name>
<organism evidence="1 2">
    <name type="scientific">Caballeronia sordidicola</name>
    <name type="common">Burkholderia sordidicola</name>
    <dbReference type="NCBI Taxonomy" id="196367"/>
    <lineage>
        <taxon>Bacteria</taxon>
        <taxon>Pseudomonadati</taxon>
        <taxon>Pseudomonadota</taxon>
        <taxon>Betaproteobacteria</taxon>
        <taxon>Burkholderiales</taxon>
        <taxon>Burkholderiaceae</taxon>
        <taxon>Caballeronia</taxon>
    </lineage>
</organism>
<dbReference type="EMBL" id="MTHB01000090">
    <property type="protein sequence ID" value="OXC77908.1"/>
    <property type="molecule type" value="Genomic_DNA"/>
</dbReference>
<evidence type="ECO:0000313" key="1">
    <source>
        <dbReference type="EMBL" id="OXC77908.1"/>
    </source>
</evidence>
<protein>
    <submittedName>
        <fullName evidence="1">Uncharacterized protein</fullName>
    </submittedName>
</protein>
<accession>A0A226X4Y7</accession>
<sequence length="62" mass="7410">MNRPVDVTFRSEVEHCARRMLLQQRIERSSVANIDLRKDMPWVVPQRLKRLEITGICELVYI</sequence>
<gene>
    <name evidence="1" type="ORF">BSU04_14575</name>
</gene>
<evidence type="ECO:0000313" key="2">
    <source>
        <dbReference type="Proteomes" id="UP000214720"/>
    </source>
</evidence>
<proteinExistence type="predicted"/>